<keyword evidence="4" id="KW-1185">Reference proteome</keyword>
<dbReference type="InterPro" id="IPR036188">
    <property type="entry name" value="FAD/NAD-bd_sf"/>
</dbReference>
<evidence type="ECO:0000313" key="4">
    <source>
        <dbReference type="Proteomes" id="UP000664398"/>
    </source>
</evidence>
<dbReference type="Pfam" id="PF01593">
    <property type="entry name" value="Amino_oxidase"/>
    <property type="match status" value="1"/>
</dbReference>
<dbReference type="InterPro" id="IPR002937">
    <property type="entry name" value="Amino_oxidase"/>
</dbReference>
<name>A0A939LWH6_9MICO</name>
<sequence>MTVEQPGRDPLARRLPAAPGAPFPPVPRTATVVGGGIAGLAAAFGLAERGVRVRLIEPAAELGGRVRSWKVESESGAVTMSRGFHAFFRQYYNLRALLSRAGDPHELLVPVDDYPVLSSNGDRDSFAAIPRTPPWNFISFVARSRTFSLAGLSRVDLDAALSLLDVDFPRTFRDHDGVSAAEFLDRLRFPDRARHLALEVFARSFFADPREFSAGELIAMFHSYFLGSAEGLLFDVPRDDFDRTLWGPLGAALERLGVERITAEVQRVECESGDVDAAANRAAAGTDGEGSPFADPARREWRVVLDDGSRLAADGVVLAAGPAATPRIVAASPDLGDSVWRRRMSDVRLAPPFAVWRIWTDAPVEAARPAFLGTAGFGPLDNVTVLERYEEGARRWAEAHDGSVLELHAYALDGTNGAVGADGVDREALRSALREELGRVYPETRRLSIVHEELLVERDCALVGTEPWDERPEVTTPESTVKLAGDWVRSALPIALMERAATTGWTAANELLREWGVAGHDLWSVPTRARHDWPGAARRIKRKLRRGTRS</sequence>
<dbReference type="InterPro" id="IPR050464">
    <property type="entry name" value="Zeta_carotene_desat/Oxidored"/>
</dbReference>
<feature type="compositionally biased region" description="Basic and acidic residues" evidence="1">
    <location>
        <begin position="1"/>
        <end position="12"/>
    </location>
</feature>
<dbReference type="AlphaFoldDB" id="A0A939LWH6"/>
<dbReference type="Gene3D" id="3.50.50.60">
    <property type="entry name" value="FAD/NAD(P)-binding domain"/>
    <property type="match status" value="1"/>
</dbReference>
<reference evidence="3" key="1">
    <citation type="submission" date="2021-03" db="EMBL/GenBank/DDBJ databases">
        <title>Leucobacter chromiisoli sp. nov., isolated from chromium-containing soil of chemical plant.</title>
        <authorList>
            <person name="Xu Z."/>
        </authorList>
    </citation>
    <scope>NUCLEOTIDE SEQUENCE</scope>
    <source>
        <strain evidence="3">A2</strain>
    </source>
</reference>
<dbReference type="PANTHER" id="PTHR42923">
    <property type="entry name" value="PROTOPORPHYRINOGEN OXIDASE"/>
    <property type="match status" value="1"/>
</dbReference>
<accession>A0A939LWH6</accession>
<proteinExistence type="predicted"/>
<organism evidence="3 4">
    <name type="scientific">Leucobacter ruminantium</name>
    <dbReference type="NCBI Taxonomy" id="1289170"/>
    <lineage>
        <taxon>Bacteria</taxon>
        <taxon>Bacillati</taxon>
        <taxon>Actinomycetota</taxon>
        <taxon>Actinomycetes</taxon>
        <taxon>Micrococcales</taxon>
        <taxon>Microbacteriaceae</taxon>
        <taxon>Leucobacter</taxon>
    </lineage>
</organism>
<comment type="caution">
    <text evidence="3">The sequence shown here is derived from an EMBL/GenBank/DDBJ whole genome shotgun (WGS) entry which is preliminary data.</text>
</comment>
<dbReference type="SUPFAM" id="SSF51905">
    <property type="entry name" value="FAD/NAD(P)-binding domain"/>
    <property type="match status" value="1"/>
</dbReference>
<dbReference type="EMBL" id="JAGDYL010000005">
    <property type="protein sequence ID" value="MBO1804438.1"/>
    <property type="molecule type" value="Genomic_DNA"/>
</dbReference>
<evidence type="ECO:0000256" key="1">
    <source>
        <dbReference type="SAM" id="MobiDB-lite"/>
    </source>
</evidence>
<gene>
    <name evidence="3" type="ORF">J4H91_03785</name>
</gene>
<feature type="region of interest" description="Disordered" evidence="1">
    <location>
        <begin position="1"/>
        <end position="25"/>
    </location>
</feature>
<dbReference type="RefSeq" id="WP_208044923.1">
    <property type="nucleotide sequence ID" value="NZ_JAGDYL010000005.1"/>
</dbReference>
<protein>
    <submittedName>
        <fullName evidence="3">FAD-dependent oxidoreductase</fullName>
    </submittedName>
</protein>
<evidence type="ECO:0000313" key="3">
    <source>
        <dbReference type="EMBL" id="MBO1804438.1"/>
    </source>
</evidence>
<feature type="domain" description="Amine oxidase" evidence="2">
    <location>
        <begin position="37"/>
        <end position="512"/>
    </location>
</feature>
<dbReference type="PANTHER" id="PTHR42923:SF43">
    <property type="entry name" value="AMINE OXIDASE"/>
    <property type="match status" value="1"/>
</dbReference>
<dbReference type="Proteomes" id="UP000664398">
    <property type="component" value="Unassembled WGS sequence"/>
</dbReference>
<evidence type="ECO:0000259" key="2">
    <source>
        <dbReference type="Pfam" id="PF01593"/>
    </source>
</evidence>
<dbReference type="GO" id="GO:0016491">
    <property type="term" value="F:oxidoreductase activity"/>
    <property type="evidence" value="ECO:0007669"/>
    <property type="project" value="InterPro"/>
</dbReference>